<dbReference type="InterPro" id="IPR009061">
    <property type="entry name" value="DNA-bd_dom_put_sf"/>
</dbReference>
<accession>A0ABP7ELH7</accession>
<sequence length="58" mass="6592">MEKMLFTVKETAEMLSVSRNRVYELIYAEQLASIKIGRSRRVSRASIVRFVESATPAA</sequence>
<comment type="caution">
    <text evidence="2">The sequence shown here is derived from an EMBL/GenBank/DDBJ whole genome shotgun (WGS) entry which is preliminary data.</text>
</comment>
<dbReference type="SUPFAM" id="SSF46955">
    <property type="entry name" value="Putative DNA-binding domain"/>
    <property type="match status" value="1"/>
</dbReference>
<dbReference type="RefSeq" id="WP_344814771.1">
    <property type="nucleotide sequence ID" value="NZ_BAAAYX010000035.1"/>
</dbReference>
<dbReference type="InterPro" id="IPR010093">
    <property type="entry name" value="SinI_DNA-bd"/>
</dbReference>
<dbReference type="Proteomes" id="UP001500051">
    <property type="component" value="Unassembled WGS sequence"/>
</dbReference>
<name>A0ABP7ELH7_9ACTN</name>
<protein>
    <recommendedName>
        <fullName evidence="1">Helix-turn-helix domain-containing protein</fullName>
    </recommendedName>
</protein>
<dbReference type="InterPro" id="IPR041657">
    <property type="entry name" value="HTH_17"/>
</dbReference>
<gene>
    <name evidence="2" type="ORF">GCM10022204_45590</name>
</gene>
<dbReference type="NCBIfam" id="TIGR01764">
    <property type="entry name" value="excise"/>
    <property type="match status" value="1"/>
</dbReference>
<feature type="domain" description="Helix-turn-helix" evidence="1">
    <location>
        <begin position="5"/>
        <end position="53"/>
    </location>
</feature>
<reference evidence="3" key="1">
    <citation type="journal article" date="2019" name="Int. J. Syst. Evol. Microbiol.">
        <title>The Global Catalogue of Microorganisms (GCM) 10K type strain sequencing project: providing services to taxonomists for standard genome sequencing and annotation.</title>
        <authorList>
            <consortium name="The Broad Institute Genomics Platform"/>
            <consortium name="The Broad Institute Genome Sequencing Center for Infectious Disease"/>
            <person name="Wu L."/>
            <person name="Ma J."/>
        </authorList>
    </citation>
    <scope>NUCLEOTIDE SEQUENCE [LARGE SCALE GENOMIC DNA]</scope>
    <source>
        <strain evidence="3">JCM 16548</strain>
    </source>
</reference>
<proteinExistence type="predicted"/>
<evidence type="ECO:0000313" key="3">
    <source>
        <dbReference type="Proteomes" id="UP001500051"/>
    </source>
</evidence>
<evidence type="ECO:0000313" key="2">
    <source>
        <dbReference type="EMBL" id="GAA3720314.1"/>
    </source>
</evidence>
<dbReference type="EMBL" id="BAAAYX010000035">
    <property type="protein sequence ID" value="GAA3720314.1"/>
    <property type="molecule type" value="Genomic_DNA"/>
</dbReference>
<keyword evidence="3" id="KW-1185">Reference proteome</keyword>
<evidence type="ECO:0000259" key="1">
    <source>
        <dbReference type="Pfam" id="PF12728"/>
    </source>
</evidence>
<organism evidence="2 3">
    <name type="scientific">Microlunatus aurantiacus</name>
    <dbReference type="NCBI Taxonomy" id="446786"/>
    <lineage>
        <taxon>Bacteria</taxon>
        <taxon>Bacillati</taxon>
        <taxon>Actinomycetota</taxon>
        <taxon>Actinomycetes</taxon>
        <taxon>Propionibacteriales</taxon>
        <taxon>Propionibacteriaceae</taxon>
        <taxon>Microlunatus</taxon>
    </lineage>
</organism>
<dbReference type="Pfam" id="PF12728">
    <property type="entry name" value="HTH_17"/>
    <property type="match status" value="1"/>
</dbReference>